<keyword evidence="7 8" id="KW-0998">Cell outer membrane</keyword>
<evidence type="ECO:0000256" key="6">
    <source>
        <dbReference type="ARBA" id="ARBA00023136"/>
    </source>
</evidence>
<evidence type="ECO:0000259" key="11">
    <source>
        <dbReference type="PROSITE" id="PS51779"/>
    </source>
</evidence>
<comment type="subcellular location">
    <subcellularLocation>
        <location evidence="8">Cell outer membrane</location>
    </subcellularLocation>
    <subcellularLocation>
        <location evidence="1">Membrane</location>
    </subcellularLocation>
</comment>
<dbReference type="PANTHER" id="PTHR12815:SF23">
    <property type="entry name" value="OUTER MEMBRANE PROTEIN ASSEMBLY FACTOR BAMA"/>
    <property type="match status" value="1"/>
</dbReference>
<dbReference type="GO" id="GO:0043165">
    <property type="term" value="P:Gram-negative-bacterium-type cell outer membrane assembly"/>
    <property type="evidence" value="ECO:0007669"/>
    <property type="project" value="UniProtKB-UniRule"/>
</dbReference>
<dbReference type="Pfam" id="PF07244">
    <property type="entry name" value="POTRA"/>
    <property type="match status" value="5"/>
</dbReference>
<dbReference type="InterPro" id="IPR000184">
    <property type="entry name" value="Bac_surfAg_D15"/>
</dbReference>
<dbReference type="PROSITE" id="PS51779">
    <property type="entry name" value="POTRA"/>
    <property type="match status" value="4"/>
</dbReference>
<dbReference type="GO" id="GO:0009279">
    <property type="term" value="C:cell outer membrane"/>
    <property type="evidence" value="ECO:0007669"/>
    <property type="project" value="UniProtKB-SubCell"/>
</dbReference>
<feature type="domain" description="POTRA" evidence="11">
    <location>
        <begin position="366"/>
        <end position="440"/>
    </location>
</feature>
<dbReference type="PIRSF" id="PIRSF006076">
    <property type="entry name" value="OM_assembly_OMP85"/>
    <property type="match status" value="1"/>
</dbReference>
<dbReference type="Gene3D" id="3.10.20.310">
    <property type="entry name" value="membrane protein fhac"/>
    <property type="match status" value="5"/>
</dbReference>
<dbReference type="InterPro" id="IPR010827">
    <property type="entry name" value="BamA/TamA_POTRA"/>
</dbReference>
<dbReference type="AlphaFoldDB" id="A0A7C9GP96"/>
<accession>A0A7C9GP96</accession>
<evidence type="ECO:0000256" key="7">
    <source>
        <dbReference type="ARBA" id="ARBA00023237"/>
    </source>
</evidence>
<dbReference type="PANTHER" id="PTHR12815">
    <property type="entry name" value="SORTING AND ASSEMBLY MACHINERY SAMM50 PROTEIN FAMILY MEMBER"/>
    <property type="match status" value="1"/>
</dbReference>
<proteinExistence type="inferred from homology"/>
<comment type="similarity">
    <text evidence="8">Belongs to the BamA family.</text>
</comment>
<feature type="domain" description="POTRA" evidence="11">
    <location>
        <begin position="193"/>
        <end position="281"/>
    </location>
</feature>
<dbReference type="Gene3D" id="2.40.160.50">
    <property type="entry name" value="membrane protein fhac: a member of the omp85/tpsb transporter family"/>
    <property type="match status" value="1"/>
</dbReference>
<dbReference type="Proteomes" id="UP000481327">
    <property type="component" value="Unassembled WGS sequence"/>
</dbReference>
<sequence>MLATPAMAQRQRRGQDAPPPPPPVPVEAPVAEAPVATVAPGAVSSVVRAVIVRGTERLEPETVRSYINLSIGDRYDRERLDQAVKALYASELFADATIRDDNGTLIVEVKENPVINRIVIEGGKRVKEDKIREEIRLAPRQIFTRSKARADVGRILELYRRSGRFAASIEPKIIQLEQNRVDVVFEIQEGPKSKVRQINILGNEKFSEKEIRSSMATKQARAWRFFTSNDTYDPDRLAYDAQKLRQFYLTEGYADFRVVSTVAELTPDKKDFIVTYVLDEGERYKFGKVELDSQIRDIKPKEFQSLIRVKAGDWYNAQKIEDTVESLTETAGLLGYAFADVRPQFDRDKEKHEMNVTFAIGEAPRVYVERIQINGNTTTLDTVIRREFRLAEGDAFNSIKVRRTSDRLKGLGYFQEKLEIEQKPGSSPDKVILEANVQERPTGELQVSAGFSSIERFILSLSIRQRNFRGRGQELRASANLSSYSKSIEAGFTEPYLFGRNLALGFDVFRRDFRSFRFTSNNTRDTTYTQVSTGFQVRTGFSITEFWAASLRYGLSREEIGLDELVFFTNGVCDPLLAGRYLCEAIGKRTISSIGYSIIYNNLNNNLRPSAGQRFTFSQDLAGVPIGVKYLRSRVNYDWYHNLFGSGFVLNIGGEAGAIFGYGGRDVLLTDRFFLGQPQMRGFNIRGVGPRVLRRPLDADGNIVTDRQQATDDALGGKAYYLARAEIQLPLGSAISELGLRPSIFTDVGAVWNVKAPQTVCLNGPTTTFAECAPYNGSSLGFREEFLGNTPSPRLSVGIGVNWNSPFGPFRFDLAKALLKQPGDDTQLFQFNVGTQF</sequence>
<dbReference type="OrthoDB" id="9803054at2"/>
<dbReference type="NCBIfam" id="TIGR03303">
    <property type="entry name" value="OM_YaeT"/>
    <property type="match status" value="1"/>
</dbReference>
<evidence type="ECO:0000313" key="13">
    <source>
        <dbReference type="Proteomes" id="UP000481327"/>
    </source>
</evidence>
<evidence type="ECO:0000256" key="8">
    <source>
        <dbReference type="HAMAP-Rule" id="MF_01430"/>
    </source>
</evidence>
<feature type="compositionally biased region" description="Pro residues" evidence="10">
    <location>
        <begin position="17"/>
        <end position="26"/>
    </location>
</feature>
<protein>
    <recommendedName>
        <fullName evidence="8 9">Outer membrane protein assembly factor BamA</fullName>
    </recommendedName>
</protein>
<dbReference type="Pfam" id="PF01103">
    <property type="entry name" value="Omp85"/>
    <property type="match status" value="1"/>
</dbReference>
<organism evidence="12 13">
    <name type="scientific">Sandarakinorhabdus fusca</name>
    <dbReference type="NCBI Taxonomy" id="1439888"/>
    <lineage>
        <taxon>Bacteria</taxon>
        <taxon>Pseudomonadati</taxon>
        <taxon>Pseudomonadota</taxon>
        <taxon>Alphaproteobacteria</taxon>
        <taxon>Sphingomonadales</taxon>
        <taxon>Sphingosinicellaceae</taxon>
        <taxon>Sandarakinorhabdus</taxon>
    </lineage>
</organism>
<evidence type="ECO:0000256" key="9">
    <source>
        <dbReference type="NCBIfam" id="TIGR03303"/>
    </source>
</evidence>
<comment type="subunit">
    <text evidence="8">Part of the Bam complex.</text>
</comment>
<feature type="domain" description="POTRA" evidence="11">
    <location>
        <begin position="45"/>
        <end position="112"/>
    </location>
</feature>
<evidence type="ECO:0000256" key="5">
    <source>
        <dbReference type="ARBA" id="ARBA00022737"/>
    </source>
</evidence>
<keyword evidence="3 8" id="KW-0812">Transmembrane</keyword>
<gene>
    <name evidence="8 12" type="primary">bamA</name>
    <name evidence="12" type="ORF">F3168_04660</name>
</gene>
<keyword evidence="5 8" id="KW-0677">Repeat</keyword>
<evidence type="ECO:0000256" key="4">
    <source>
        <dbReference type="ARBA" id="ARBA00022729"/>
    </source>
</evidence>
<dbReference type="InterPro" id="IPR034746">
    <property type="entry name" value="POTRA"/>
</dbReference>
<evidence type="ECO:0000256" key="1">
    <source>
        <dbReference type="ARBA" id="ARBA00004370"/>
    </source>
</evidence>
<evidence type="ECO:0000313" key="12">
    <source>
        <dbReference type="EMBL" id="MQT16550.1"/>
    </source>
</evidence>
<dbReference type="InterPro" id="IPR023707">
    <property type="entry name" value="OM_assembly_BamA"/>
</dbReference>
<keyword evidence="2 8" id="KW-1134">Transmembrane beta strand</keyword>
<comment type="caution">
    <text evidence="12">The sequence shown here is derived from an EMBL/GenBank/DDBJ whole genome shotgun (WGS) entry which is preliminary data.</text>
</comment>
<dbReference type="HAMAP" id="MF_01430">
    <property type="entry name" value="OM_assembly_BamA"/>
    <property type="match status" value="1"/>
</dbReference>
<dbReference type="GO" id="GO:0051205">
    <property type="term" value="P:protein insertion into membrane"/>
    <property type="evidence" value="ECO:0007669"/>
    <property type="project" value="UniProtKB-UniRule"/>
</dbReference>
<reference evidence="12 13" key="1">
    <citation type="submission" date="2019-09" db="EMBL/GenBank/DDBJ databases">
        <title>Polymorphobacter sp. isolated from a lake in China.</title>
        <authorList>
            <person name="Liu Z."/>
        </authorList>
    </citation>
    <scope>NUCLEOTIDE SEQUENCE [LARGE SCALE GENOMIC DNA]</scope>
    <source>
        <strain evidence="12 13">D40P</strain>
    </source>
</reference>
<evidence type="ECO:0000256" key="2">
    <source>
        <dbReference type="ARBA" id="ARBA00022452"/>
    </source>
</evidence>
<keyword evidence="4 8" id="KW-0732">Signal</keyword>
<keyword evidence="13" id="KW-1185">Reference proteome</keyword>
<keyword evidence="6 8" id="KW-0472">Membrane</keyword>
<name>A0A7C9GP96_9SPHN</name>
<feature type="domain" description="POTRA" evidence="11">
    <location>
        <begin position="113"/>
        <end position="190"/>
    </location>
</feature>
<dbReference type="EMBL" id="WIOL01000001">
    <property type="protein sequence ID" value="MQT16550.1"/>
    <property type="molecule type" value="Genomic_DNA"/>
</dbReference>
<evidence type="ECO:0000256" key="10">
    <source>
        <dbReference type="SAM" id="MobiDB-lite"/>
    </source>
</evidence>
<dbReference type="InterPro" id="IPR039910">
    <property type="entry name" value="D15-like"/>
</dbReference>
<feature type="region of interest" description="Disordered" evidence="10">
    <location>
        <begin position="1"/>
        <end position="28"/>
    </location>
</feature>
<evidence type="ECO:0000256" key="3">
    <source>
        <dbReference type="ARBA" id="ARBA00022692"/>
    </source>
</evidence>
<comment type="function">
    <text evidence="8">Part of the outer membrane protein assembly complex, which is involved in assembly and insertion of beta-barrel proteins into the outer membrane.</text>
</comment>